<proteinExistence type="predicted"/>
<accession>A0A813L7M0</accession>
<name>A0A813L7M0_POLGL</name>
<sequence length="506" mass="56588">MWRWLLSLNWFTARRCGMSLWAREDRGPRLADDRINRFVGYFTKCIRDEAQTRNAAIPWYIDDEGHDIYQVKPATLGPLTPRDFPIDLVVIADCLGTGIQLLGLSSMVNTFRSLFRVTQVLTTESNPTMRRISSVLAPPALLFPAAVHKHYDRTADLILDLHRVLNTGTTKIVIGASGPPFLDCPHSGLIDDGQGIHGRASAVTFDVHRLLVMLAAELGPHRYLWLVEHVSFAHDQDQQEVSAMFGQLVRENSADFTGVHHKRTYVTYPGLPPGPSPWIQTWGTGDAELPPDCSYPAAFLEAAFSSGRFALPIERCMHHGNYAIPELRSLLFDIHAEHVDLINNVALSFEERTEEECFEVFSGYVQHATLGPVFWPRPWLASKAGLDRFELARLDAALPCTSELSGFCATLGKTLCSNCGLVAWGLSQASHKKITEGCLNRLVALWTAGRADSQSKLEGHTLPIHICGSACTHKRKARPTERMLALARRRSYLEPRPLGWKWARLH</sequence>
<dbReference type="AlphaFoldDB" id="A0A813L7M0"/>
<dbReference type="EMBL" id="CAJNNW010033127">
    <property type="protein sequence ID" value="CAE8717240.1"/>
    <property type="molecule type" value="Genomic_DNA"/>
</dbReference>
<comment type="caution">
    <text evidence="2">The sequence shown here is derived from an EMBL/GenBank/DDBJ whole genome shotgun (WGS) entry which is preliminary data.</text>
</comment>
<feature type="chain" id="PRO_5032664147" evidence="1">
    <location>
        <begin position="18"/>
        <end position="506"/>
    </location>
</feature>
<evidence type="ECO:0000256" key="1">
    <source>
        <dbReference type="SAM" id="SignalP"/>
    </source>
</evidence>
<dbReference type="Proteomes" id="UP000626109">
    <property type="component" value="Unassembled WGS sequence"/>
</dbReference>
<reference evidence="2" key="1">
    <citation type="submission" date="2021-02" db="EMBL/GenBank/DDBJ databases">
        <authorList>
            <person name="Dougan E. K."/>
            <person name="Rhodes N."/>
            <person name="Thang M."/>
            <person name="Chan C."/>
        </authorList>
    </citation>
    <scope>NUCLEOTIDE SEQUENCE</scope>
</reference>
<feature type="signal peptide" evidence="1">
    <location>
        <begin position="1"/>
        <end position="17"/>
    </location>
</feature>
<evidence type="ECO:0000313" key="3">
    <source>
        <dbReference type="Proteomes" id="UP000626109"/>
    </source>
</evidence>
<organism evidence="2 3">
    <name type="scientific">Polarella glacialis</name>
    <name type="common">Dinoflagellate</name>
    <dbReference type="NCBI Taxonomy" id="89957"/>
    <lineage>
        <taxon>Eukaryota</taxon>
        <taxon>Sar</taxon>
        <taxon>Alveolata</taxon>
        <taxon>Dinophyceae</taxon>
        <taxon>Suessiales</taxon>
        <taxon>Suessiaceae</taxon>
        <taxon>Polarella</taxon>
    </lineage>
</organism>
<gene>
    <name evidence="2" type="ORF">PGLA2088_LOCUS39450</name>
</gene>
<evidence type="ECO:0000313" key="2">
    <source>
        <dbReference type="EMBL" id="CAE8717240.1"/>
    </source>
</evidence>
<keyword evidence="1" id="KW-0732">Signal</keyword>
<protein>
    <submittedName>
        <fullName evidence="2">Uncharacterized protein</fullName>
    </submittedName>
</protein>